<keyword evidence="2" id="KW-0597">Phosphoprotein</keyword>
<protein>
    <submittedName>
        <fullName evidence="12">BTB/POZ domain-containing protein KCTD16</fullName>
    </submittedName>
</protein>
<evidence type="ECO:0000256" key="3">
    <source>
        <dbReference type="ARBA" id="ARBA00023018"/>
    </source>
</evidence>
<dbReference type="InterPro" id="IPR003131">
    <property type="entry name" value="T1-type_BTB"/>
</dbReference>
<dbReference type="SUPFAM" id="SSF54695">
    <property type="entry name" value="POZ domain"/>
    <property type="match status" value="1"/>
</dbReference>
<feature type="region of interest" description="Disordered" evidence="10">
    <location>
        <begin position="41"/>
        <end position="88"/>
    </location>
</feature>
<dbReference type="CDD" id="cd22204">
    <property type="entry name" value="H1_KCTD12-like"/>
    <property type="match status" value="1"/>
</dbReference>
<evidence type="ECO:0000313" key="12">
    <source>
        <dbReference type="EMBL" id="KRY50108.1"/>
    </source>
</evidence>
<keyword evidence="6" id="KW-0966">Cell projection</keyword>
<feature type="non-terminal residue" evidence="12">
    <location>
        <position position="1"/>
    </location>
</feature>
<gene>
    <name evidence="12" type="primary">Kctd16</name>
    <name evidence="12" type="ORF">T03_11467</name>
</gene>
<dbReference type="AlphaFoldDB" id="A0A0V1CM47"/>
<evidence type="ECO:0000256" key="5">
    <source>
        <dbReference type="ARBA" id="ARBA00023257"/>
    </source>
</evidence>
<keyword evidence="1" id="KW-1003">Cell membrane</keyword>
<evidence type="ECO:0000256" key="9">
    <source>
        <dbReference type="ARBA" id="ARBA00057758"/>
    </source>
</evidence>
<dbReference type="GO" id="GO:0042734">
    <property type="term" value="C:presynaptic membrane"/>
    <property type="evidence" value="ECO:0007669"/>
    <property type="project" value="UniProtKB-SubCell"/>
</dbReference>
<evidence type="ECO:0000256" key="1">
    <source>
        <dbReference type="ARBA" id="ARBA00022475"/>
    </source>
</evidence>
<reference evidence="12 13" key="1">
    <citation type="submission" date="2015-01" db="EMBL/GenBank/DDBJ databases">
        <title>Evolution of Trichinella species and genotypes.</title>
        <authorList>
            <person name="Korhonen P.K."/>
            <person name="Edoardo P."/>
            <person name="Giuseppe L.R."/>
            <person name="Gasser R.B."/>
        </authorList>
    </citation>
    <scope>NUCLEOTIDE SEQUENCE [LARGE SCALE GENOMIC DNA]</scope>
    <source>
        <strain evidence="12">ISS120</strain>
    </source>
</reference>
<feature type="domain" description="BTB" evidence="11">
    <location>
        <begin position="84"/>
        <end position="209"/>
    </location>
</feature>
<evidence type="ECO:0000256" key="2">
    <source>
        <dbReference type="ARBA" id="ARBA00022553"/>
    </source>
</evidence>
<dbReference type="SMART" id="SM00225">
    <property type="entry name" value="BTB"/>
    <property type="match status" value="1"/>
</dbReference>
<dbReference type="Gene3D" id="3.30.710.10">
    <property type="entry name" value="Potassium Channel Kv1.1, Chain A"/>
    <property type="match status" value="1"/>
</dbReference>
<dbReference type="Pfam" id="PF23110">
    <property type="entry name" value="H1_KCTD8_12_16"/>
    <property type="match status" value="1"/>
</dbReference>
<accession>A0A0V1CM47</accession>
<evidence type="ECO:0000256" key="10">
    <source>
        <dbReference type="SAM" id="MobiDB-lite"/>
    </source>
</evidence>
<keyword evidence="4" id="KW-0472">Membrane</keyword>
<dbReference type="Proteomes" id="UP000054653">
    <property type="component" value="Unassembled WGS sequence"/>
</dbReference>
<feature type="compositionally biased region" description="Basic residues" evidence="10">
    <location>
        <begin position="54"/>
        <end position="63"/>
    </location>
</feature>
<feature type="compositionally biased region" description="Low complexity" evidence="10">
    <location>
        <begin position="64"/>
        <end position="84"/>
    </location>
</feature>
<dbReference type="GO" id="GO:0045211">
    <property type="term" value="C:postsynaptic membrane"/>
    <property type="evidence" value="ECO:0007669"/>
    <property type="project" value="UniProtKB-SubCell"/>
</dbReference>
<evidence type="ECO:0000256" key="8">
    <source>
        <dbReference type="ARBA" id="ARBA00034111"/>
    </source>
</evidence>
<keyword evidence="3" id="KW-0770">Synapse</keyword>
<comment type="subcellular location">
    <subcellularLocation>
        <location evidence="7">Postsynaptic cell membrane</location>
    </subcellularLocation>
    <subcellularLocation>
        <location evidence="8">Presynaptic cell membrane</location>
    </subcellularLocation>
</comment>
<dbReference type="InterPro" id="IPR011333">
    <property type="entry name" value="SKP1/BTB/POZ_sf"/>
</dbReference>
<sequence>LRFINSNVKCKLAKLNYLIMQTSGHYFKLARRFDFCPNAITSIPPPPSPPPPHHYYHHHHHHQQQQQSNNLKNMENNNHNNNNNMVDLNVGGTQYSISLRTLTSQAGSLLENYFKSLNNDTDNTAADQEESDRQSSSTLQHPAIVKLSDRSYFIDRDGDLFRHVLNFLRNGRLCLPDRFDETQLLLQEARFYRLPSMEKALLTKDLSLSGINLGKASDASVEQGHILISYRGTFNFGRGTHLDAKFRKLYRILVCGKVLLCKEVFGDMLNESRDPDRCGNNQYTSRMYLKHNSLELAFDTLAEHGFSLLAACASGVNPILDNSCRRAADNEEQRWNHYNEFVFYRPSSA</sequence>
<dbReference type="InterPro" id="IPR057093">
    <property type="entry name" value="H1_KCTD8_12_16"/>
</dbReference>
<comment type="function">
    <text evidence="9">Auxiliary subunit of GABA-B receptors that determine the pharmacology and kinetics of the receptor response. Increases agonist potency and markedly alter the G-protein signaling of the receptors by accelerating onset and promoting desensitization.</text>
</comment>
<dbReference type="OrthoDB" id="2414723at2759"/>
<dbReference type="Pfam" id="PF02214">
    <property type="entry name" value="BTB_2"/>
    <property type="match status" value="1"/>
</dbReference>
<evidence type="ECO:0000256" key="4">
    <source>
        <dbReference type="ARBA" id="ARBA00023136"/>
    </source>
</evidence>
<evidence type="ECO:0000256" key="7">
    <source>
        <dbReference type="ARBA" id="ARBA00034100"/>
    </source>
</evidence>
<organism evidence="12 13">
    <name type="scientific">Trichinella britovi</name>
    <name type="common">Parasitic roundworm</name>
    <dbReference type="NCBI Taxonomy" id="45882"/>
    <lineage>
        <taxon>Eukaryota</taxon>
        <taxon>Metazoa</taxon>
        <taxon>Ecdysozoa</taxon>
        <taxon>Nematoda</taxon>
        <taxon>Enoplea</taxon>
        <taxon>Dorylaimia</taxon>
        <taxon>Trichinellida</taxon>
        <taxon>Trichinellidae</taxon>
        <taxon>Trichinella</taxon>
    </lineage>
</organism>
<dbReference type="STRING" id="45882.A0A0V1CM47"/>
<dbReference type="InterPro" id="IPR000210">
    <property type="entry name" value="BTB/POZ_dom"/>
</dbReference>
<keyword evidence="5" id="KW-0628">Postsynaptic cell membrane</keyword>
<evidence type="ECO:0000256" key="6">
    <source>
        <dbReference type="ARBA" id="ARBA00023273"/>
    </source>
</evidence>
<feature type="region of interest" description="Disordered" evidence="10">
    <location>
        <begin position="120"/>
        <end position="141"/>
    </location>
</feature>
<dbReference type="EMBL" id="JYDI01000158">
    <property type="protein sequence ID" value="KRY50108.1"/>
    <property type="molecule type" value="Genomic_DNA"/>
</dbReference>
<comment type="caution">
    <text evidence="12">The sequence shown here is derived from an EMBL/GenBank/DDBJ whole genome shotgun (WGS) entry which is preliminary data.</text>
</comment>
<feature type="compositionally biased region" description="Pro residues" evidence="10">
    <location>
        <begin position="43"/>
        <end position="53"/>
    </location>
</feature>
<evidence type="ECO:0000313" key="13">
    <source>
        <dbReference type="Proteomes" id="UP000054653"/>
    </source>
</evidence>
<dbReference type="PANTHER" id="PTHR14499">
    <property type="entry name" value="POTASSIUM CHANNEL TETRAMERIZATION DOMAIN-CONTAINING"/>
    <property type="match status" value="1"/>
</dbReference>
<name>A0A0V1CM47_TRIBR</name>
<proteinExistence type="predicted"/>
<dbReference type="OMA" id="ISEMCTS"/>
<evidence type="ECO:0000259" key="11">
    <source>
        <dbReference type="SMART" id="SM00225"/>
    </source>
</evidence>
<dbReference type="PANTHER" id="PTHR14499:SF136">
    <property type="entry name" value="GH08630P"/>
    <property type="match status" value="1"/>
</dbReference>
<keyword evidence="13" id="KW-1185">Reference proteome</keyword>
<dbReference type="GO" id="GO:0051260">
    <property type="term" value="P:protein homooligomerization"/>
    <property type="evidence" value="ECO:0007669"/>
    <property type="project" value="InterPro"/>
</dbReference>